<gene>
    <name evidence="1" type="ORF">RIMI_LOCUS22777321</name>
</gene>
<dbReference type="EMBL" id="CAUEEQ010078903">
    <property type="protein sequence ID" value="CAJ0968070.1"/>
    <property type="molecule type" value="Genomic_DNA"/>
</dbReference>
<name>A0ABN9MMR8_9NEOB</name>
<keyword evidence="2" id="KW-1185">Reference proteome</keyword>
<organism evidence="1 2">
    <name type="scientific">Ranitomeya imitator</name>
    <name type="common">mimic poison frog</name>
    <dbReference type="NCBI Taxonomy" id="111125"/>
    <lineage>
        <taxon>Eukaryota</taxon>
        <taxon>Metazoa</taxon>
        <taxon>Chordata</taxon>
        <taxon>Craniata</taxon>
        <taxon>Vertebrata</taxon>
        <taxon>Euteleostomi</taxon>
        <taxon>Amphibia</taxon>
        <taxon>Batrachia</taxon>
        <taxon>Anura</taxon>
        <taxon>Neobatrachia</taxon>
        <taxon>Hyloidea</taxon>
        <taxon>Dendrobatidae</taxon>
        <taxon>Dendrobatinae</taxon>
        <taxon>Ranitomeya</taxon>
    </lineage>
</organism>
<protein>
    <submittedName>
        <fullName evidence="1">Uncharacterized protein</fullName>
    </submittedName>
</protein>
<sequence>MVHLRREEGVSPVSNFSWSRSKRVWKNAFGKFLKTSHGWLPTSAFQPEASSTGEAWWRGLSAQETLAERMRQLCTFSGTADFSYEYVLYGLFNCPTTHQFKICWCIINCVKIAIWKVRNIFLFNRDSISVIDCIKLAFSEMFIYFLKDFKDVGKREANRR</sequence>
<comment type="caution">
    <text evidence="1">The sequence shown here is derived from an EMBL/GenBank/DDBJ whole genome shotgun (WGS) entry which is preliminary data.</text>
</comment>
<dbReference type="Proteomes" id="UP001176940">
    <property type="component" value="Unassembled WGS sequence"/>
</dbReference>
<proteinExistence type="predicted"/>
<reference evidence="1" key="1">
    <citation type="submission" date="2023-07" db="EMBL/GenBank/DDBJ databases">
        <authorList>
            <person name="Stuckert A."/>
        </authorList>
    </citation>
    <scope>NUCLEOTIDE SEQUENCE</scope>
</reference>
<evidence type="ECO:0000313" key="1">
    <source>
        <dbReference type="EMBL" id="CAJ0968070.1"/>
    </source>
</evidence>
<evidence type="ECO:0000313" key="2">
    <source>
        <dbReference type="Proteomes" id="UP001176940"/>
    </source>
</evidence>
<accession>A0ABN9MMR8</accession>
<feature type="non-terminal residue" evidence="1">
    <location>
        <position position="160"/>
    </location>
</feature>